<keyword evidence="1" id="KW-0812">Transmembrane</keyword>
<sequence>MPHLSPLNWILSPFIFWLLLALFTSILWWSQSISFPKISSSLNYTYSNPWNW</sequence>
<keyword evidence="1" id="KW-1133">Transmembrane helix</keyword>
<keyword evidence="2" id="KW-0496">Mitochondrion</keyword>
<protein>
    <submittedName>
        <fullName evidence="2">ATP synthase F0 subunit 8</fullName>
    </submittedName>
</protein>
<name>A0A343W6A6_9ANNE</name>
<accession>A0A343W6A6</accession>
<gene>
    <name evidence="2" type="primary">ATP8</name>
</gene>
<evidence type="ECO:0000313" key="2">
    <source>
        <dbReference type="EMBL" id="AVW86128.1"/>
    </source>
</evidence>
<geneLocation type="mitochondrion" evidence="2"/>
<feature type="transmembrane region" description="Helical" evidence="1">
    <location>
        <begin position="6"/>
        <end position="29"/>
    </location>
</feature>
<proteinExistence type="predicted"/>
<keyword evidence="1" id="KW-0472">Membrane</keyword>
<organism evidence="2">
    <name type="scientific">Halosydna sp. YZ-2018</name>
    <dbReference type="NCBI Taxonomy" id="2153331"/>
    <lineage>
        <taxon>Eukaryota</taxon>
        <taxon>Metazoa</taxon>
        <taxon>Spiralia</taxon>
        <taxon>Lophotrochozoa</taxon>
        <taxon>Annelida</taxon>
        <taxon>Polychaeta</taxon>
        <taxon>Errantia</taxon>
        <taxon>Phyllodocida</taxon>
        <taxon>Polynoidae</taxon>
        <taxon>Halosydna</taxon>
    </lineage>
</organism>
<reference evidence="2" key="1">
    <citation type="journal article" date="2018" name="Mol. Phylogenet. Evol.">
        <title>Phylogeny, evolution and mitochondrial gene order rearrangement in scale worms (Aphroditiformia, Annelida).</title>
        <authorList>
            <person name="Zhang Y."/>
            <person name="Sun J."/>
            <person name="Rouse G.W."/>
            <person name="Wiklund H."/>
            <person name="Pleijel F."/>
            <person name="Watanabe H.K."/>
            <person name="Chen C."/>
            <person name="Qian P.-Y."/>
            <person name="Qiu J.-W."/>
        </authorList>
    </citation>
    <scope>NUCLEOTIDE SEQUENCE</scope>
</reference>
<evidence type="ECO:0000256" key="1">
    <source>
        <dbReference type="SAM" id="Phobius"/>
    </source>
</evidence>
<dbReference type="AlphaFoldDB" id="A0A343W6A6"/>
<dbReference type="EMBL" id="KY753830">
    <property type="protein sequence ID" value="AVW86128.1"/>
    <property type="molecule type" value="Genomic_DNA"/>
</dbReference>